<evidence type="ECO:0000259" key="2">
    <source>
        <dbReference type="Pfam" id="PF13930"/>
    </source>
</evidence>
<keyword evidence="4" id="KW-1185">Reference proteome</keyword>
<dbReference type="InterPro" id="IPR044929">
    <property type="entry name" value="DNA/RNA_non-sp_Endonuclease_sf"/>
</dbReference>
<organism evidence="3 4">
    <name type="scientific">Lacticaseibacillus manihotivorans DSM 13343 = JCM 12514</name>
    <dbReference type="NCBI Taxonomy" id="1423769"/>
    <lineage>
        <taxon>Bacteria</taxon>
        <taxon>Bacillati</taxon>
        <taxon>Bacillota</taxon>
        <taxon>Bacilli</taxon>
        <taxon>Lactobacillales</taxon>
        <taxon>Lactobacillaceae</taxon>
        <taxon>Lacticaseibacillus</taxon>
    </lineage>
</organism>
<feature type="region of interest" description="Disordered" evidence="1">
    <location>
        <begin position="53"/>
        <end position="89"/>
    </location>
</feature>
<dbReference type="InterPro" id="IPR044927">
    <property type="entry name" value="Endonuclea_NS_2"/>
</dbReference>
<dbReference type="OrthoDB" id="9783680at2"/>
<feature type="compositionally biased region" description="Polar residues" evidence="1">
    <location>
        <begin position="72"/>
        <end position="89"/>
    </location>
</feature>
<feature type="domain" description="Type VII secretion system protein EssD-like" evidence="2">
    <location>
        <begin position="122"/>
        <end position="252"/>
    </location>
</feature>
<dbReference type="EMBL" id="AZEU01000102">
    <property type="protein sequence ID" value="KRL47204.1"/>
    <property type="molecule type" value="Genomic_DNA"/>
</dbReference>
<dbReference type="Proteomes" id="UP000051790">
    <property type="component" value="Unassembled WGS sequence"/>
</dbReference>
<name>A0A0R1QWG8_9LACO</name>
<feature type="compositionally biased region" description="Low complexity" evidence="1">
    <location>
        <begin position="53"/>
        <end position="71"/>
    </location>
</feature>
<dbReference type="AlphaFoldDB" id="A0A0R1QWG8"/>
<evidence type="ECO:0000256" key="1">
    <source>
        <dbReference type="SAM" id="MobiDB-lite"/>
    </source>
</evidence>
<accession>A0A0R1QWG8</accession>
<protein>
    <submittedName>
        <fullName evidence="3">DNA-entry nuclease</fullName>
    </submittedName>
</protein>
<dbReference type="PATRIC" id="fig|1423769.4.peg.401"/>
<evidence type="ECO:0000313" key="3">
    <source>
        <dbReference type="EMBL" id="KRL47204.1"/>
    </source>
</evidence>
<proteinExistence type="predicted"/>
<sequence length="283" mass="30666">MLILGIILVVAGAVVGLGKMPRQKKARARRRKLATSLIVLGVAIGGGQQVQQKVFGPNDSASSSVSSSSASTQGTTQGAPTKSADNTTAQPVSKLAALTYNGDQEITINNNDPAFADSELSTKSGGWTTFSNLDSQNRVGPAEAMLNQSIMPTEKREPLSWDPTGWHNKKINGQWLYNRSHLIGFQLSGENNNPKNLMTGTRELNSPLMQAHEDDIAHYLKQSTSHYVRYEVTPVFRGDELLARGVAMRAQSIGDNTIRFNVYIFNVQSGVTLNYSDGASQIQ</sequence>
<reference evidence="3 4" key="1">
    <citation type="journal article" date="2015" name="Genome Announc.">
        <title>Expanding the biotechnology potential of lactobacilli through comparative genomics of 213 strains and associated genera.</title>
        <authorList>
            <person name="Sun Z."/>
            <person name="Harris H.M."/>
            <person name="McCann A."/>
            <person name="Guo C."/>
            <person name="Argimon S."/>
            <person name="Zhang W."/>
            <person name="Yang X."/>
            <person name="Jeffery I.B."/>
            <person name="Cooney J.C."/>
            <person name="Kagawa T.F."/>
            <person name="Liu W."/>
            <person name="Song Y."/>
            <person name="Salvetti E."/>
            <person name="Wrobel A."/>
            <person name="Rasinkangas P."/>
            <person name="Parkhill J."/>
            <person name="Rea M.C."/>
            <person name="O'Sullivan O."/>
            <person name="Ritari J."/>
            <person name="Douillard F.P."/>
            <person name="Paul Ross R."/>
            <person name="Yang R."/>
            <person name="Briner A.E."/>
            <person name="Felis G.E."/>
            <person name="de Vos W.M."/>
            <person name="Barrangou R."/>
            <person name="Klaenhammer T.R."/>
            <person name="Caufield P.W."/>
            <person name="Cui Y."/>
            <person name="Zhang H."/>
            <person name="O'Toole P.W."/>
        </authorList>
    </citation>
    <scope>NUCLEOTIDE SEQUENCE [LARGE SCALE GENOMIC DNA]</scope>
    <source>
        <strain evidence="3 4">DSM 13343</strain>
    </source>
</reference>
<dbReference type="Pfam" id="PF13930">
    <property type="entry name" value="Endonuclea_NS_2"/>
    <property type="match status" value="1"/>
</dbReference>
<dbReference type="RefSeq" id="WP_056963048.1">
    <property type="nucleotide sequence ID" value="NZ_AZEU01000102.1"/>
</dbReference>
<dbReference type="Gene3D" id="3.40.570.10">
    <property type="entry name" value="Extracellular Endonuclease, subunit A"/>
    <property type="match status" value="1"/>
</dbReference>
<gene>
    <name evidence="3" type="ORF">FD01_GL000374</name>
</gene>
<comment type="caution">
    <text evidence="3">The sequence shown here is derived from an EMBL/GenBank/DDBJ whole genome shotgun (WGS) entry which is preliminary data.</text>
</comment>
<evidence type="ECO:0000313" key="4">
    <source>
        <dbReference type="Proteomes" id="UP000051790"/>
    </source>
</evidence>